<dbReference type="Gene3D" id="3.60.15.10">
    <property type="entry name" value="Ribonuclease Z/Hydroxyacylglutathione hydrolase-like"/>
    <property type="match status" value="1"/>
</dbReference>
<evidence type="ECO:0000313" key="2">
    <source>
        <dbReference type="EMBL" id="GGJ50007.1"/>
    </source>
</evidence>
<feature type="domain" description="Metallo-beta-lactamase" evidence="1">
    <location>
        <begin position="17"/>
        <end position="208"/>
    </location>
</feature>
<dbReference type="Pfam" id="PF00753">
    <property type="entry name" value="Lactamase_B"/>
    <property type="match status" value="1"/>
</dbReference>
<dbReference type="PANTHER" id="PTHR42951:SF14">
    <property type="entry name" value="METALLO-BETA-LACTAMASE SUPERFAMILY PROTEIN"/>
    <property type="match status" value="1"/>
</dbReference>
<gene>
    <name evidence="2" type="ORF">GCM10008938_39950</name>
</gene>
<dbReference type="RefSeq" id="WP_189005811.1">
    <property type="nucleotide sequence ID" value="NZ_BMOD01000021.1"/>
</dbReference>
<dbReference type="InterPro" id="IPR036866">
    <property type="entry name" value="RibonucZ/Hydroxyglut_hydro"/>
</dbReference>
<comment type="caution">
    <text evidence="2">The sequence shown here is derived from an EMBL/GenBank/DDBJ whole genome shotgun (WGS) entry which is preliminary data.</text>
</comment>
<evidence type="ECO:0000259" key="1">
    <source>
        <dbReference type="SMART" id="SM00849"/>
    </source>
</evidence>
<keyword evidence="3" id="KW-1185">Reference proteome</keyword>
<dbReference type="SMART" id="SM00849">
    <property type="entry name" value="Lactamase_B"/>
    <property type="match status" value="1"/>
</dbReference>
<accession>A0ABQ2DB38</accession>
<reference evidence="3" key="1">
    <citation type="journal article" date="2019" name="Int. J. Syst. Evol. Microbiol.">
        <title>The Global Catalogue of Microorganisms (GCM) 10K type strain sequencing project: providing services to taxonomists for standard genome sequencing and annotation.</title>
        <authorList>
            <consortium name="The Broad Institute Genomics Platform"/>
            <consortium name="The Broad Institute Genome Sequencing Center for Infectious Disease"/>
            <person name="Wu L."/>
            <person name="Ma J."/>
        </authorList>
    </citation>
    <scope>NUCLEOTIDE SEQUENCE [LARGE SCALE GENOMIC DNA]</scope>
    <source>
        <strain evidence="3">JCM 14370</strain>
    </source>
</reference>
<dbReference type="PANTHER" id="PTHR42951">
    <property type="entry name" value="METALLO-BETA-LACTAMASE DOMAIN-CONTAINING"/>
    <property type="match status" value="1"/>
</dbReference>
<dbReference type="InterPro" id="IPR050855">
    <property type="entry name" value="NDM-1-like"/>
</dbReference>
<dbReference type="CDD" id="cd07743">
    <property type="entry name" value="metallo-hydrolase-like_MBL-fold"/>
    <property type="match status" value="1"/>
</dbReference>
<name>A0ABQ2DB38_9DEIO</name>
<sequence length="300" mass="33011">MPDLITLEPGIHYFPGGVNIGIIEDVYGKCLIIDTGLDSDHARKLLKALQSWELTPAAILNTHSHADHYGGNHLILQRHPEIEVFAPPLEAAIIQHPILEPLYLFGARPIKELQGKFLMGKPSPAVSIPQTGLTQIAGVPLELISVPGHAHEMYAVRMGSVLFAADALFGEEVLQKHPLTYCVDSKAQKDSVRTLQHLEGIEITLPGHGNPSKDLQHLCTTNLESFQSTTDAVLQGLDTPSTIDEVLQKTCQRLNIHMQAPASVVLNRGVVSAHLTELLESGQVRQQVRDNRWEWEKAES</sequence>
<dbReference type="InterPro" id="IPR001279">
    <property type="entry name" value="Metallo-B-lactamas"/>
</dbReference>
<protein>
    <submittedName>
        <fullName evidence="2">Zinc metallohydrolase</fullName>
    </submittedName>
</protein>
<dbReference type="SUPFAM" id="SSF56281">
    <property type="entry name" value="Metallo-hydrolase/oxidoreductase"/>
    <property type="match status" value="1"/>
</dbReference>
<dbReference type="Proteomes" id="UP000632222">
    <property type="component" value="Unassembled WGS sequence"/>
</dbReference>
<dbReference type="EMBL" id="BMOD01000021">
    <property type="protein sequence ID" value="GGJ50007.1"/>
    <property type="molecule type" value="Genomic_DNA"/>
</dbReference>
<proteinExistence type="predicted"/>
<organism evidence="2 3">
    <name type="scientific">Deinococcus roseus</name>
    <dbReference type="NCBI Taxonomy" id="392414"/>
    <lineage>
        <taxon>Bacteria</taxon>
        <taxon>Thermotogati</taxon>
        <taxon>Deinococcota</taxon>
        <taxon>Deinococci</taxon>
        <taxon>Deinococcales</taxon>
        <taxon>Deinococcaceae</taxon>
        <taxon>Deinococcus</taxon>
    </lineage>
</organism>
<evidence type="ECO:0000313" key="3">
    <source>
        <dbReference type="Proteomes" id="UP000632222"/>
    </source>
</evidence>